<dbReference type="OrthoDB" id="7605626at2"/>
<organism evidence="2 3">
    <name type="scientific">Dactylosporangium aurantiacum</name>
    <dbReference type="NCBI Taxonomy" id="35754"/>
    <lineage>
        <taxon>Bacteria</taxon>
        <taxon>Bacillati</taxon>
        <taxon>Actinomycetota</taxon>
        <taxon>Actinomycetes</taxon>
        <taxon>Micromonosporales</taxon>
        <taxon>Micromonosporaceae</taxon>
        <taxon>Dactylosporangium</taxon>
    </lineage>
</organism>
<evidence type="ECO:0000313" key="3">
    <source>
        <dbReference type="Proteomes" id="UP001058003"/>
    </source>
</evidence>
<dbReference type="AlphaFoldDB" id="A0A9Q9IPF6"/>
<evidence type="ECO:0008006" key="4">
    <source>
        <dbReference type="Google" id="ProtNLM"/>
    </source>
</evidence>
<accession>A0A9Q9IPF6</accession>
<gene>
    <name evidence="2" type="ORF">Daura_23120</name>
</gene>
<feature type="compositionally biased region" description="Acidic residues" evidence="1">
    <location>
        <begin position="354"/>
        <end position="368"/>
    </location>
</feature>
<feature type="region of interest" description="Disordered" evidence="1">
    <location>
        <begin position="350"/>
        <end position="401"/>
    </location>
</feature>
<protein>
    <recommendedName>
        <fullName evidence="4">IrrE N-terminal-like domain-containing protein</fullName>
    </recommendedName>
</protein>
<dbReference type="Proteomes" id="UP001058003">
    <property type="component" value="Chromosome"/>
</dbReference>
<feature type="compositionally biased region" description="Polar residues" evidence="1">
    <location>
        <begin position="12"/>
        <end position="22"/>
    </location>
</feature>
<dbReference type="KEGG" id="daur:Daura_23120"/>
<dbReference type="RefSeq" id="WP_156089782.1">
    <property type="nucleotide sequence ID" value="NZ_CP073767.1"/>
</dbReference>
<name>A0A9Q9IPF6_9ACTN</name>
<dbReference type="EMBL" id="CP073767">
    <property type="protein sequence ID" value="UWZ58803.1"/>
    <property type="molecule type" value="Genomic_DNA"/>
</dbReference>
<feature type="compositionally biased region" description="Low complexity" evidence="1">
    <location>
        <begin position="388"/>
        <end position="398"/>
    </location>
</feature>
<reference evidence="2" key="1">
    <citation type="submission" date="2021-04" db="EMBL/GenBank/DDBJ databases">
        <title>Dactylosporangium aurantiacum NRRL B-8018 full assembly.</title>
        <authorList>
            <person name="Hartkoorn R.C."/>
            <person name="Beaudoing E."/>
            <person name="Hot D."/>
        </authorList>
    </citation>
    <scope>NUCLEOTIDE SEQUENCE</scope>
    <source>
        <strain evidence="2">NRRL B-8018</strain>
    </source>
</reference>
<evidence type="ECO:0000256" key="1">
    <source>
        <dbReference type="SAM" id="MobiDB-lite"/>
    </source>
</evidence>
<sequence>MATARSGATPDATPTSQRQRGASNRGARPASTGRADGRRGAAHLEQFQADCDARLAGMAGEPRQWVEFVEQVAAFGARYSVSNQLLLSIQAAQRGITPRYFLPYGGKDRTSGWLRHGRQVRRGEQAFRIWAPIMRRPSEEQAAQLAAAGNPVLRDADGRPVKQVVGFRAESTFELSQTDGAPFEPPTVQRIRRRSVVGRRLPQPVDGDDPTNVLNDLITLIEAEGFTFQLVPPGSGHLGAANGVTVFGAARLVQVRADGSAAQRVATTAHELAHIRCGHVSAALSGAQVHRGRAETEAESVAHVVCAALGFDTRSYSDAYVLGWADGDMELVRSCAETVRRVSRRILLDLTPGDTDDEPGDEPGDEPSNEPSEVPSEVPDDAAREKLGGAAAGDAADAVQPAGTGAADALVGATR</sequence>
<proteinExistence type="predicted"/>
<keyword evidence="3" id="KW-1185">Reference proteome</keyword>
<feature type="region of interest" description="Disordered" evidence="1">
    <location>
        <begin position="1"/>
        <end position="40"/>
    </location>
</feature>
<evidence type="ECO:0000313" key="2">
    <source>
        <dbReference type="EMBL" id="UWZ58803.1"/>
    </source>
</evidence>